<dbReference type="GO" id="GO:0006275">
    <property type="term" value="P:regulation of DNA replication"/>
    <property type="evidence" value="ECO:0007669"/>
    <property type="project" value="InterPro"/>
</dbReference>
<protein>
    <submittedName>
        <fullName evidence="2">Chromosomal replication initiator protein DnaA</fullName>
    </submittedName>
</protein>
<organism evidence="2 3">
    <name type="scientific">Hartmannibacter diazotrophicus</name>
    <dbReference type="NCBI Taxonomy" id="1482074"/>
    <lineage>
        <taxon>Bacteria</taxon>
        <taxon>Pseudomonadati</taxon>
        <taxon>Pseudomonadota</taxon>
        <taxon>Alphaproteobacteria</taxon>
        <taxon>Hyphomicrobiales</taxon>
        <taxon>Pleomorphomonadaceae</taxon>
        <taxon>Hartmannibacter</taxon>
    </lineage>
</organism>
<dbReference type="Gene3D" id="1.10.1750.10">
    <property type="match status" value="1"/>
</dbReference>
<gene>
    <name evidence="2" type="primary">dnaA_2</name>
    <name evidence="2" type="ORF">HDIA_2240</name>
</gene>
<dbReference type="OrthoDB" id="8480222at2"/>
<dbReference type="Proteomes" id="UP000223606">
    <property type="component" value="Chromosome 1"/>
</dbReference>
<dbReference type="SUPFAM" id="SSF48295">
    <property type="entry name" value="TrpR-like"/>
    <property type="match status" value="1"/>
</dbReference>
<dbReference type="KEGG" id="hdi:HDIA_2240"/>
<accession>A0A2C9D7Q5</accession>
<dbReference type="RefSeq" id="WP_099556241.1">
    <property type="nucleotide sequence ID" value="NZ_LT960614.1"/>
</dbReference>
<evidence type="ECO:0000313" key="3">
    <source>
        <dbReference type="Proteomes" id="UP000223606"/>
    </source>
</evidence>
<feature type="domain" description="Chromosomal replication initiator DnaA C-terminal" evidence="1">
    <location>
        <begin position="4"/>
        <end position="72"/>
    </location>
</feature>
<dbReference type="GO" id="GO:0005524">
    <property type="term" value="F:ATP binding"/>
    <property type="evidence" value="ECO:0007669"/>
    <property type="project" value="InterPro"/>
</dbReference>
<dbReference type="InterPro" id="IPR013159">
    <property type="entry name" value="DnaA_C"/>
</dbReference>
<sequence length="141" mass="15597">MSAILNSIVAETAAEFGFPPEALLTPWKRSDVVRARHVGIYVARVCTRHSLWQIGEAFHRNHSTIGYGIAKIEEEMLGNAALAERVQRIMARVAPGMTLPAHEPADAADPIDQLVELLVPRLAEILIPLLTQENRTAQNDR</sequence>
<name>A0A2C9D7Q5_9HYPH</name>
<evidence type="ECO:0000259" key="1">
    <source>
        <dbReference type="SMART" id="SM00760"/>
    </source>
</evidence>
<dbReference type="AlphaFoldDB" id="A0A2C9D7Q5"/>
<evidence type="ECO:0000313" key="2">
    <source>
        <dbReference type="EMBL" id="SON55781.1"/>
    </source>
</evidence>
<dbReference type="SMART" id="SM00760">
    <property type="entry name" value="Bac_DnaA_C"/>
    <property type="match status" value="1"/>
</dbReference>
<proteinExistence type="predicted"/>
<dbReference type="GO" id="GO:0006270">
    <property type="term" value="P:DNA replication initiation"/>
    <property type="evidence" value="ECO:0007669"/>
    <property type="project" value="InterPro"/>
</dbReference>
<reference evidence="3" key="1">
    <citation type="submission" date="2017-09" db="EMBL/GenBank/DDBJ databases">
        <title>Genome sequence of Nannocystis excedens DSM 71.</title>
        <authorList>
            <person name="Blom J."/>
        </authorList>
    </citation>
    <scope>NUCLEOTIDE SEQUENCE [LARGE SCALE GENOMIC DNA]</scope>
    <source>
        <strain evidence="3">type strain: E19</strain>
    </source>
</reference>
<dbReference type="EMBL" id="LT960614">
    <property type="protein sequence ID" value="SON55781.1"/>
    <property type="molecule type" value="Genomic_DNA"/>
</dbReference>
<dbReference type="CDD" id="cd06571">
    <property type="entry name" value="Bac_DnaA_C"/>
    <property type="match status" value="1"/>
</dbReference>
<dbReference type="Pfam" id="PF08299">
    <property type="entry name" value="Bac_DnaA_C"/>
    <property type="match status" value="1"/>
</dbReference>
<dbReference type="InterPro" id="IPR010921">
    <property type="entry name" value="Trp_repressor/repl_initiator"/>
</dbReference>
<keyword evidence="3" id="KW-1185">Reference proteome</keyword>
<dbReference type="GO" id="GO:0043565">
    <property type="term" value="F:sequence-specific DNA binding"/>
    <property type="evidence" value="ECO:0007669"/>
    <property type="project" value="InterPro"/>
</dbReference>